<gene>
    <name evidence="1" type="primary">NCL1_38110</name>
    <name evidence="1" type="ORF">TNIN_41</name>
</gene>
<dbReference type="OrthoDB" id="6407690at2759"/>
<evidence type="ECO:0000313" key="2">
    <source>
        <dbReference type="Proteomes" id="UP000886998"/>
    </source>
</evidence>
<dbReference type="AlphaFoldDB" id="A0A8X6XEL0"/>
<comment type="caution">
    <text evidence="1">The sequence shown here is derived from an EMBL/GenBank/DDBJ whole genome shotgun (WGS) entry which is preliminary data.</text>
</comment>
<organism evidence="1 2">
    <name type="scientific">Trichonephila inaurata madagascariensis</name>
    <dbReference type="NCBI Taxonomy" id="2747483"/>
    <lineage>
        <taxon>Eukaryota</taxon>
        <taxon>Metazoa</taxon>
        <taxon>Ecdysozoa</taxon>
        <taxon>Arthropoda</taxon>
        <taxon>Chelicerata</taxon>
        <taxon>Arachnida</taxon>
        <taxon>Araneae</taxon>
        <taxon>Araneomorphae</taxon>
        <taxon>Entelegynae</taxon>
        <taxon>Araneoidea</taxon>
        <taxon>Nephilidae</taxon>
        <taxon>Trichonephila</taxon>
        <taxon>Trichonephila inaurata</taxon>
    </lineage>
</organism>
<sequence length="374" mass="44611">MSIRFHPSLQLVAKVRIALKFLYEYKFKFICTNFLGDRGRKEQFYSEFILSRVHLLSLPDAVERNIASIVRALAMEVAEWYRIHKDLLPDADLDYWGTICWYSHGTIDYLATARAFLLDKHLSRRQRFVLSCQYYLEDDVHVLWGQMTAFDLSCIAGSTGLTGNFRYWMEALHSNTRLNWIRISREASISNNYCRTGFPKHFFSGNLLGLVHYFPKLRIAEARFRCLYRAILKESIRPFYLYLCLAQIPDHEVEAMFNRFPEGHRYQLFVSFLHWPLQSVFLSIIERFRHRISNRMYVDLFEFILFDKFERGLFDYEYVSLVKQLWALLPENTKSSLRKSRFIPCIEHIMDLDDQDPVPTNLIKLYAKRSWYLS</sequence>
<dbReference type="EMBL" id="BMAV01007868">
    <property type="protein sequence ID" value="GFY51059.1"/>
    <property type="molecule type" value="Genomic_DNA"/>
</dbReference>
<protein>
    <submittedName>
        <fullName evidence="1">Uncharacterized protein</fullName>
    </submittedName>
</protein>
<name>A0A8X6XEL0_9ARAC</name>
<evidence type="ECO:0000313" key="1">
    <source>
        <dbReference type="EMBL" id="GFY51059.1"/>
    </source>
</evidence>
<reference evidence="1" key="1">
    <citation type="submission" date="2020-08" db="EMBL/GenBank/DDBJ databases">
        <title>Multicomponent nature underlies the extraordinary mechanical properties of spider dragline silk.</title>
        <authorList>
            <person name="Kono N."/>
            <person name="Nakamura H."/>
            <person name="Mori M."/>
            <person name="Yoshida Y."/>
            <person name="Ohtoshi R."/>
            <person name="Malay A.D."/>
            <person name="Moran D.A.P."/>
            <person name="Tomita M."/>
            <person name="Numata K."/>
            <person name="Arakawa K."/>
        </authorList>
    </citation>
    <scope>NUCLEOTIDE SEQUENCE</scope>
</reference>
<keyword evidence="2" id="KW-1185">Reference proteome</keyword>
<dbReference type="Proteomes" id="UP000886998">
    <property type="component" value="Unassembled WGS sequence"/>
</dbReference>
<proteinExistence type="predicted"/>
<accession>A0A8X6XEL0</accession>